<comment type="similarity">
    <text evidence="4">Belongs to the gamma-class carbonic anhydrase family.</text>
</comment>
<dbReference type="AlphaFoldDB" id="A0A2P6V6X7"/>
<dbReference type="Gene3D" id="2.160.10.10">
    <property type="entry name" value="Hexapeptide repeat proteins"/>
    <property type="match status" value="1"/>
</dbReference>
<dbReference type="PANTHER" id="PTHR13061">
    <property type="entry name" value="DYNACTIN SUBUNIT P25"/>
    <property type="match status" value="1"/>
</dbReference>
<protein>
    <submittedName>
        <fullName evidence="7">Gamma carbonic anhydrase mitochondrial</fullName>
    </submittedName>
</protein>
<dbReference type="InterPro" id="IPR047324">
    <property type="entry name" value="LbH_gamma_CA-like"/>
</dbReference>
<sequence>MLFCTSLVAFVGAGEQPHLTPRKLTLLNTHSSAVIQALSFPSAVLRVQLNRKRLVAVLERRCFVYDLESLALLGTLDTPPNPSGLAALTPGGGAADHPGAPCLLALPAEGGAVRVYDLARQGGPAEVLCELHAHKAPVTVMAWDEEGQLLATASKKGTVCRVHQVRRSEDKALEFRRGSTPATITCLAFSPPGVAPRLLCAASDHGTIHVFRLQPPGRHPAARAAQSLLSAVMPGLEPQRPLASVKLPGRGGQAAICAVRQEVLEGPGGGEERETQLVVATADGLLFSYRLDLPAVAAAGADGGGGGSGGVNRHRSLAPLAGKAPALGNDVFVAPSAAVIGDVTLGSQSSVFYGSVIRADAGSISIGDKTNVQDGCVIRTAPGSLSGHAADTTIGRAVTIGHQASLHGCTVGDRALIGMSATLLEGSTVEEGAMVAAGAVVAPGTVVKSGEIWGGNPAVFLRKLKLEEAKFLGESAEHYARLAAEHAVEAAKPLEQLAAEKGLAA</sequence>
<dbReference type="EMBL" id="LHPF02000024">
    <property type="protein sequence ID" value="PSC69839.1"/>
    <property type="molecule type" value="Genomic_DNA"/>
</dbReference>
<evidence type="ECO:0000256" key="4">
    <source>
        <dbReference type="ARBA" id="ARBA00023595"/>
    </source>
</evidence>
<evidence type="ECO:0000256" key="1">
    <source>
        <dbReference type="ARBA" id="ARBA00004623"/>
    </source>
</evidence>
<dbReference type="CDD" id="cd04645">
    <property type="entry name" value="LbH_gamma_CA_like"/>
    <property type="match status" value="1"/>
</dbReference>
<dbReference type="InterPro" id="IPR050484">
    <property type="entry name" value="Transf_Hexapept/Carb_Anhydrase"/>
</dbReference>
<evidence type="ECO:0000313" key="7">
    <source>
        <dbReference type="EMBL" id="PSC69839.1"/>
    </source>
</evidence>
<organism evidence="7 8">
    <name type="scientific">Micractinium conductrix</name>
    <dbReference type="NCBI Taxonomy" id="554055"/>
    <lineage>
        <taxon>Eukaryota</taxon>
        <taxon>Viridiplantae</taxon>
        <taxon>Chlorophyta</taxon>
        <taxon>core chlorophytes</taxon>
        <taxon>Trebouxiophyceae</taxon>
        <taxon>Chlorellales</taxon>
        <taxon>Chlorellaceae</taxon>
        <taxon>Chlorella clade</taxon>
        <taxon>Micractinium</taxon>
    </lineage>
</organism>
<dbReference type="SMART" id="SM00320">
    <property type="entry name" value="WD40"/>
    <property type="match status" value="2"/>
</dbReference>
<accession>A0A2P6V6X7</accession>
<evidence type="ECO:0000256" key="5">
    <source>
        <dbReference type="ARBA" id="ARBA00025740"/>
    </source>
</evidence>
<dbReference type="InterPro" id="IPR015943">
    <property type="entry name" value="WD40/YVTN_repeat-like_dom_sf"/>
</dbReference>
<dbReference type="STRING" id="554055.A0A2P6V6X7"/>
<comment type="similarity">
    <text evidence="5">Belongs to the WD repeat PROPPIN family.</text>
</comment>
<dbReference type="InterPro" id="IPR048720">
    <property type="entry name" value="PROPPIN"/>
</dbReference>
<proteinExistence type="inferred from homology"/>
<keyword evidence="8" id="KW-1185">Reference proteome</keyword>
<dbReference type="OrthoDB" id="1667587at2759"/>
<evidence type="ECO:0000313" key="8">
    <source>
        <dbReference type="Proteomes" id="UP000239649"/>
    </source>
</evidence>
<gene>
    <name evidence="7" type="ORF">C2E20_6770</name>
</gene>
<dbReference type="PANTHER" id="PTHR13061:SF50">
    <property type="entry name" value="GAMMA CARBONIC ANHYDRASE 1, MITOCHONDRIAL"/>
    <property type="match status" value="1"/>
</dbReference>
<keyword evidence="3" id="KW-0677">Repeat</keyword>
<keyword evidence="2" id="KW-0853">WD repeat</keyword>
<dbReference type="Gene3D" id="2.130.10.10">
    <property type="entry name" value="YVTN repeat-like/Quinoprotein amine dehydrogenase"/>
    <property type="match status" value="1"/>
</dbReference>
<dbReference type="GO" id="GO:0031966">
    <property type="term" value="C:mitochondrial membrane"/>
    <property type="evidence" value="ECO:0007669"/>
    <property type="project" value="UniProtKB-SubCell"/>
</dbReference>
<evidence type="ECO:0000256" key="2">
    <source>
        <dbReference type="ARBA" id="ARBA00022574"/>
    </source>
</evidence>
<dbReference type="InterPro" id="IPR036322">
    <property type="entry name" value="WD40_repeat_dom_sf"/>
</dbReference>
<reference evidence="7 8" key="1">
    <citation type="journal article" date="2018" name="Plant J.">
        <title>Genome sequences of Chlorella sorokiniana UTEX 1602 and Micractinium conductrix SAG 241.80: implications to maltose excretion by a green alga.</title>
        <authorList>
            <person name="Arriola M.B."/>
            <person name="Velmurugan N."/>
            <person name="Zhang Y."/>
            <person name="Plunkett M.H."/>
            <person name="Hondzo H."/>
            <person name="Barney B.M."/>
        </authorList>
    </citation>
    <scope>NUCLEOTIDE SEQUENCE [LARGE SCALE GENOMIC DNA]</scope>
    <source>
        <strain evidence="7 8">SAG 241.80</strain>
    </source>
</reference>
<comment type="subcellular location">
    <subcellularLocation>
        <location evidence="6">Mitochondrion membrane</location>
        <topology evidence="6">Peripheral membrane protein</topology>
        <orientation evidence="6">Matrix side</orientation>
    </subcellularLocation>
    <subcellularLocation>
        <location evidence="1">Preautophagosomal structure membrane</location>
        <topology evidence="1">Peripheral membrane protein</topology>
    </subcellularLocation>
</comment>
<dbReference type="InterPro" id="IPR011004">
    <property type="entry name" value="Trimer_LpxA-like_sf"/>
</dbReference>
<dbReference type="Pfam" id="PF21032">
    <property type="entry name" value="PROPPIN"/>
    <property type="match status" value="1"/>
</dbReference>
<dbReference type="InterPro" id="IPR001680">
    <property type="entry name" value="WD40_rpt"/>
</dbReference>
<comment type="caution">
    <text evidence="7">The sequence shown here is derived from an EMBL/GenBank/DDBJ whole genome shotgun (WGS) entry which is preliminary data.</text>
</comment>
<evidence type="ECO:0000256" key="3">
    <source>
        <dbReference type="ARBA" id="ARBA00022737"/>
    </source>
</evidence>
<dbReference type="SUPFAM" id="SSF51161">
    <property type="entry name" value="Trimeric LpxA-like enzymes"/>
    <property type="match status" value="1"/>
</dbReference>
<dbReference type="Proteomes" id="UP000239649">
    <property type="component" value="Unassembled WGS sequence"/>
</dbReference>
<evidence type="ECO:0000256" key="6">
    <source>
        <dbReference type="ARBA" id="ARBA00034694"/>
    </source>
</evidence>
<dbReference type="SUPFAM" id="SSF50978">
    <property type="entry name" value="WD40 repeat-like"/>
    <property type="match status" value="1"/>
</dbReference>
<dbReference type="GO" id="GO:0034045">
    <property type="term" value="C:phagophore assembly site membrane"/>
    <property type="evidence" value="ECO:0007669"/>
    <property type="project" value="UniProtKB-SubCell"/>
</dbReference>
<name>A0A2P6V6X7_9CHLO</name>